<name>A0A1N7ERD1_9NOCA</name>
<keyword evidence="3" id="KW-1185">Reference proteome</keyword>
<evidence type="ECO:0000313" key="2">
    <source>
        <dbReference type="EMBL" id="SIR90627.1"/>
    </source>
</evidence>
<dbReference type="RefSeq" id="WP_234974285.1">
    <property type="nucleotide sequence ID" value="NZ_FTNT01000003.1"/>
</dbReference>
<evidence type="ECO:0000256" key="1">
    <source>
        <dbReference type="SAM" id="MobiDB-lite"/>
    </source>
</evidence>
<sequence length="173" mass="19978">MMQDVEVDFVKASRHYIIRVRRDVGPILAPGYGPGFDEWMPHDVAHMLVEIEAGLSGAVFGRIASGQNNLFRPVDPRQQRKAARRRSHPTPQQRADMSISERLASACVPAWEQDRGRRATLPDWLTRDRLDDIDTDLRRRIFDRFDTFAERWHRLVAGEVVTVHWPSGTYLDC</sequence>
<accession>A0A1N7ERD1</accession>
<evidence type="ECO:0000313" key="3">
    <source>
        <dbReference type="Proteomes" id="UP000186218"/>
    </source>
</evidence>
<dbReference type="EMBL" id="FTNT01000003">
    <property type="protein sequence ID" value="SIR90627.1"/>
    <property type="molecule type" value="Genomic_DNA"/>
</dbReference>
<organism evidence="2 3">
    <name type="scientific">Williamsia sterculiae</name>
    <dbReference type="NCBI Taxonomy" id="1344003"/>
    <lineage>
        <taxon>Bacteria</taxon>
        <taxon>Bacillati</taxon>
        <taxon>Actinomycetota</taxon>
        <taxon>Actinomycetes</taxon>
        <taxon>Mycobacteriales</taxon>
        <taxon>Nocardiaceae</taxon>
        <taxon>Williamsia</taxon>
    </lineage>
</organism>
<reference evidence="2 3" key="1">
    <citation type="submission" date="2017-01" db="EMBL/GenBank/DDBJ databases">
        <authorList>
            <person name="Mah S.A."/>
            <person name="Swanson W.J."/>
            <person name="Moy G.W."/>
            <person name="Vacquier V.D."/>
        </authorList>
    </citation>
    <scope>NUCLEOTIDE SEQUENCE [LARGE SCALE GENOMIC DNA]</scope>
    <source>
        <strain evidence="2 3">CPCC 203464</strain>
    </source>
</reference>
<feature type="compositionally biased region" description="Basic residues" evidence="1">
    <location>
        <begin position="79"/>
        <end position="88"/>
    </location>
</feature>
<proteinExistence type="predicted"/>
<protein>
    <submittedName>
        <fullName evidence="2">Uncharacterized protein</fullName>
    </submittedName>
</protein>
<dbReference type="Proteomes" id="UP000186218">
    <property type="component" value="Unassembled WGS sequence"/>
</dbReference>
<dbReference type="STRING" id="1344003.SAMN05445060_1600"/>
<dbReference type="AlphaFoldDB" id="A0A1N7ERD1"/>
<feature type="region of interest" description="Disordered" evidence="1">
    <location>
        <begin position="70"/>
        <end position="97"/>
    </location>
</feature>
<gene>
    <name evidence="2" type="ORF">SAMN05445060_1600</name>
</gene>